<evidence type="ECO:0000313" key="3">
    <source>
        <dbReference type="Proteomes" id="UP000230154"/>
    </source>
</evidence>
<evidence type="ECO:0000313" key="2">
    <source>
        <dbReference type="EMBL" id="PIR74880.1"/>
    </source>
</evidence>
<proteinExistence type="predicted"/>
<accession>A0A2H0TRU0</accession>
<sequence>MPRRKKIKKSKAEMTTANSIILLSVLTVIAASSILLVEPNEQRRFFRDESVTKQMSKKSNVEQPLAPKPPTRVQMEVRIDDGE</sequence>
<comment type="caution">
    <text evidence="2">The sequence shown here is derived from an EMBL/GenBank/DDBJ whole genome shotgun (WGS) entry which is preliminary data.</text>
</comment>
<protein>
    <submittedName>
        <fullName evidence="2">Uncharacterized protein</fullName>
    </submittedName>
</protein>
<feature type="region of interest" description="Disordered" evidence="1">
    <location>
        <begin position="49"/>
        <end position="71"/>
    </location>
</feature>
<dbReference type="AlphaFoldDB" id="A0A2H0TRU0"/>
<dbReference type="EMBL" id="PFCB01000002">
    <property type="protein sequence ID" value="PIR74880.1"/>
    <property type="molecule type" value="Genomic_DNA"/>
</dbReference>
<evidence type="ECO:0000256" key="1">
    <source>
        <dbReference type="SAM" id="MobiDB-lite"/>
    </source>
</evidence>
<reference evidence="3" key="1">
    <citation type="submission" date="2017-09" db="EMBL/GenBank/DDBJ databases">
        <title>Depth-based differentiation of microbial function through sediment-hosted aquifers and enrichment of novel symbionts in the deep terrestrial subsurface.</title>
        <authorList>
            <person name="Probst A.J."/>
            <person name="Ladd B."/>
            <person name="Jarett J.K."/>
            <person name="Geller-Mcgrath D.E."/>
            <person name="Sieber C.M.K."/>
            <person name="Emerson J.B."/>
            <person name="Anantharaman K."/>
            <person name="Thomas B.C."/>
            <person name="Malmstrom R."/>
            <person name="Stieglmeier M."/>
            <person name="Klingl A."/>
            <person name="Woyke T."/>
            <person name="Ryan C.M."/>
            <person name="Banfield J.F."/>
        </authorList>
    </citation>
    <scope>NUCLEOTIDE SEQUENCE [LARGE SCALE GENOMIC DNA]</scope>
</reference>
<dbReference type="Proteomes" id="UP000230154">
    <property type="component" value="Unassembled WGS sequence"/>
</dbReference>
<organism evidence="2 3">
    <name type="scientific">Candidatus Magasanikbacteria bacterium CG10_big_fil_rev_8_21_14_0_10_47_10</name>
    <dbReference type="NCBI Taxonomy" id="1974652"/>
    <lineage>
        <taxon>Bacteria</taxon>
        <taxon>Candidatus Magasanikiibacteriota</taxon>
    </lineage>
</organism>
<name>A0A2H0TRU0_9BACT</name>
<gene>
    <name evidence="2" type="ORF">COU35_00205</name>
</gene>
<feature type="compositionally biased region" description="Polar residues" evidence="1">
    <location>
        <begin position="52"/>
        <end position="62"/>
    </location>
</feature>